<dbReference type="CDD" id="cd04301">
    <property type="entry name" value="NAT_SF"/>
    <property type="match status" value="1"/>
</dbReference>
<dbReference type="Pfam" id="PF00583">
    <property type="entry name" value="Acetyltransf_1"/>
    <property type="match status" value="1"/>
</dbReference>
<comment type="caution">
    <text evidence="5">The sequence shown here is derived from an EMBL/GenBank/DDBJ whole genome shotgun (WGS) entry which is preliminary data.</text>
</comment>
<dbReference type="Proteomes" id="UP001285441">
    <property type="component" value="Unassembled WGS sequence"/>
</dbReference>
<evidence type="ECO:0000313" key="6">
    <source>
        <dbReference type="Proteomes" id="UP001285441"/>
    </source>
</evidence>
<dbReference type="InterPro" id="IPR016181">
    <property type="entry name" value="Acyl_CoA_acyltransferase"/>
</dbReference>
<reference evidence="5" key="2">
    <citation type="submission" date="2023-06" db="EMBL/GenBank/DDBJ databases">
        <authorList>
            <consortium name="Lawrence Berkeley National Laboratory"/>
            <person name="Haridas S."/>
            <person name="Hensen N."/>
            <person name="Bonometti L."/>
            <person name="Westerberg I."/>
            <person name="Brannstrom I.O."/>
            <person name="Guillou S."/>
            <person name="Cros-Aarteil S."/>
            <person name="Calhoun S."/>
            <person name="Kuo A."/>
            <person name="Mondo S."/>
            <person name="Pangilinan J."/>
            <person name="Riley R."/>
            <person name="LaButti K."/>
            <person name="Andreopoulos B."/>
            <person name="Lipzen A."/>
            <person name="Chen C."/>
            <person name="Yanf M."/>
            <person name="Daum C."/>
            <person name="Ng V."/>
            <person name="Clum A."/>
            <person name="Steindorff A."/>
            <person name="Ohm R."/>
            <person name="Martin F."/>
            <person name="Silar P."/>
            <person name="Natvig D."/>
            <person name="Lalanne C."/>
            <person name="Gautier V."/>
            <person name="Ament-velasquez S.L."/>
            <person name="Kruys A."/>
            <person name="Hutchinson M.I."/>
            <person name="Powell A.J."/>
            <person name="Barry K."/>
            <person name="Miller A.N."/>
            <person name="Grigoriev I.V."/>
            <person name="Debuchy R."/>
            <person name="Gladieux P."/>
            <person name="Thoren M.H."/>
            <person name="Johannesson H."/>
        </authorList>
    </citation>
    <scope>NUCLEOTIDE SEQUENCE</scope>
    <source>
        <strain evidence="5">CBS 232.78</strain>
    </source>
</reference>
<dbReference type="InterPro" id="IPR000182">
    <property type="entry name" value="GNAT_dom"/>
</dbReference>
<accession>A0AAE0NUS0</accession>
<feature type="compositionally biased region" description="Low complexity" evidence="3">
    <location>
        <begin position="8"/>
        <end position="21"/>
    </location>
</feature>
<keyword evidence="1" id="KW-0808">Transferase</keyword>
<dbReference type="PROSITE" id="PS51186">
    <property type="entry name" value="GNAT"/>
    <property type="match status" value="1"/>
</dbReference>
<protein>
    <submittedName>
        <fullName evidence="5">Acyl-CoA N-acyltransferase</fullName>
    </submittedName>
</protein>
<gene>
    <name evidence="5" type="ORF">B0H63DRAFT_470981</name>
</gene>
<proteinExistence type="predicted"/>
<organism evidence="5 6">
    <name type="scientific">Podospora didyma</name>
    <dbReference type="NCBI Taxonomy" id="330526"/>
    <lineage>
        <taxon>Eukaryota</taxon>
        <taxon>Fungi</taxon>
        <taxon>Dikarya</taxon>
        <taxon>Ascomycota</taxon>
        <taxon>Pezizomycotina</taxon>
        <taxon>Sordariomycetes</taxon>
        <taxon>Sordariomycetidae</taxon>
        <taxon>Sordariales</taxon>
        <taxon>Podosporaceae</taxon>
        <taxon>Podospora</taxon>
    </lineage>
</organism>
<evidence type="ECO:0000313" key="5">
    <source>
        <dbReference type="EMBL" id="KAK3387825.1"/>
    </source>
</evidence>
<dbReference type="Gene3D" id="3.40.630.30">
    <property type="match status" value="1"/>
</dbReference>
<feature type="domain" description="N-acetyltransferase" evidence="4">
    <location>
        <begin position="27"/>
        <end position="185"/>
    </location>
</feature>
<evidence type="ECO:0000259" key="4">
    <source>
        <dbReference type="PROSITE" id="PS51186"/>
    </source>
</evidence>
<name>A0AAE0NUS0_9PEZI</name>
<dbReference type="InterPro" id="IPR050832">
    <property type="entry name" value="Bact_Acetyltransf"/>
</dbReference>
<dbReference type="AlphaFoldDB" id="A0AAE0NUS0"/>
<feature type="region of interest" description="Disordered" evidence="3">
    <location>
        <begin position="1"/>
        <end position="21"/>
    </location>
</feature>
<sequence length="204" mass="22162">MAATSVKAAATTNGTTSPPPTGAAAALNFRLAVESDAPQLIVLVQSAYRGAASRQGWTTEADLLSGNRIDLDGLVTKITAPDSAVILAFSTSGEMVACCEVVKNGDDVAYFGMFAVDPTKQAGGIGRQVLGYAEEWVRAQWQGVAKMEMTVIFTRKELIAWYGRRGYRTTGERREFPYEEIRKIGGKDSVGREDLWFEVLEKDL</sequence>
<evidence type="ECO:0000256" key="2">
    <source>
        <dbReference type="ARBA" id="ARBA00023315"/>
    </source>
</evidence>
<reference evidence="5" key="1">
    <citation type="journal article" date="2023" name="Mol. Phylogenet. Evol.">
        <title>Genome-scale phylogeny and comparative genomics of the fungal order Sordariales.</title>
        <authorList>
            <person name="Hensen N."/>
            <person name="Bonometti L."/>
            <person name="Westerberg I."/>
            <person name="Brannstrom I.O."/>
            <person name="Guillou S."/>
            <person name="Cros-Aarteil S."/>
            <person name="Calhoun S."/>
            <person name="Haridas S."/>
            <person name="Kuo A."/>
            <person name="Mondo S."/>
            <person name="Pangilinan J."/>
            <person name="Riley R."/>
            <person name="LaButti K."/>
            <person name="Andreopoulos B."/>
            <person name="Lipzen A."/>
            <person name="Chen C."/>
            <person name="Yan M."/>
            <person name="Daum C."/>
            <person name="Ng V."/>
            <person name="Clum A."/>
            <person name="Steindorff A."/>
            <person name="Ohm R.A."/>
            <person name="Martin F."/>
            <person name="Silar P."/>
            <person name="Natvig D.O."/>
            <person name="Lalanne C."/>
            <person name="Gautier V."/>
            <person name="Ament-Velasquez S.L."/>
            <person name="Kruys A."/>
            <person name="Hutchinson M.I."/>
            <person name="Powell A.J."/>
            <person name="Barry K."/>
            <person name="Miller A.N."/>
            <person name="Grigoriev I.V."/>
            <person name="Debuchy R."/>
            <person name="Gladieux P."/>
            <person name="Hiltunen Thoren M."/>
            <person name="Johannesson H."/>
        </authorList>
    </citation>
    <scope>NUCLEOTIDE SEQUENCE</scope>
    <source>
        <strain evidence="5">CBS 232.78</strain>
    </source>
</reference>
<keyword evidence="6" id="KW-1185">Reference proteome</keyword>
<keyword evidence="2" id="KW-0012">Acyltransferase</keyword>
<evidence type="ECO:0000256" key="1">
    <source>
        <dbReference type="ARBA" id="ARBA00022679"/>
    </source>
</evidence>
<dbReference type="GO" id="GO:0016747">
    <property type="term" value="F:acyltransferase activity, transferring groups other than amino-acyl groups"/>
    <property type="evidence" value="ECO:0007669"/>
    <property type="project" value="InterPro"/>
</dbReference>
<dbReference type="EMBL" id="JAULSW010000003">
    <property type="protein sequence ID" value="KAK3387825.1"/>
    <property type="molecule type" value="Genomic_DNA"/>
</dbReference>
<dbReference type="PANTHER" id="PTHR43877">
    <property type="entry name" value="AMINOALKYLPHOSPHONATE N-ACETYLTRANSFERASE-RELATED-RELATED"/>
    <property type="match status" value="1"/>
</dbReference>
<dbReference type="PANTHER" id="PTHR43877:SF2">
    <property type="entry name" value="AMINOALKYLPHOSPHONATE N-ACETYLTRANSFERASE-RELATED"/>
    <property type="match status" value="1"/>
</dbReference>
<dbReference type="SUPFAM" id="SSF55729">
    <property type="entry name" value="Acyl-CoA N-acyltransferases (Nat)"/>
    <property type="match status" value="1"/>
</dbReference>
<evidence type="ECO:0000256" key="3">
    <source>
        <dbReference type="SAM" id="MobiDB-lite"/>
    </source>
</evidence>